<proteinExistence type="predicted"/>
<dbReference type="Proteomes" id="UP000814033">
    <property type="component" value="Unassembled WGS sequence"/>
</dbReference>
<sequence>MTFPDPERSTNLAALIPSCPTVVNGHSLRRPSALSLPIEPTVILLMTWRLRPSRRSPRQAVEGELLTGARNLSLMAAKMNGAPDGDNAGAIVLIQRVMQWFVGPTAHSASCSVLSSVLCRERIRSA</sequence>
<evidence type="ECO:0000313" key="1">
    <source>
        <dbReference type="EMBL" id="KAI0039845.1"/>
    </source>
</evidence>
<accession>A0ACB8R7C7</accession>
<gene>
    <name evidence="1" type="ORF">FA95DRAFT_981541</name>
</gene>
<dbReference type="EMBL" id="MU276257">
    <property type="protein sequence ID" value="KAI0039845.1"/>
    <property type="molecule type" value="Genomic_DNA"/>
</dbReference>
<evidence type="ECO:0000313" key="2">
    <source>
        <dbReference type="Proteomes" id="UP000814033"/>
    </source>
</evidence>
<reference evidence="1" key="1">
    <citation type="submission" date="2021-02" db="EMBL/GenBank/DDBJ databases">
        <authorList>
            <consortium name="DOE Joint Genome Institute"/>
            <person name="Ahrendt S."/>
            <person name="Looney B.P."/>
            <person name="Miyauchi S."/>
            <person name="Morin E."/>
            <person name="Drula E."/>
            <person name="Courty P.E."/>
            <person name="Chicoki N."/>
            <person name="Fauchery L."/>
            <person name="Kohler A."/>
            <person name="Kuo A."/>
            <person name="Labutti K."/>
            <person name="Pangilinan J."/>
            <person name="Lipzen A."/>
            <person name="Riley R."/>
            <person name="Andreopoulos W."/>
            <person name="He G."/>
            <person name="Johnson J."/>
            <person name="Barry K.W."/>
            <person name="Grigoriev I.V."/>
            <person name="Nagy L."/>
            <person name="Hibbett D."/>
            <person name="Henrissat B."/>
            <person name="Matheny P.B."/>
            <person name="Labbe J."/>
            <person name="Martin F."/>
        </authorList>
    </citation>
    <scope>NUCLEOTIDE SEQUENCE</scope>
    <source>
        <strain evidence="1">FP105234-sp</strain>
    </source>
</reference>
<reference evidence="1" key="2">
    <citation type="journal article" date="2022" name="New Phytol.">
        <title>Evolutionary transition to the ectomycorrhizal habit in the genomes of a hyperdiverse lineage of mushroom-forming fungi.</title>
        <authorList>
            <person name="Looney B."/>
            <person name="Miyauchi S."/>
            <person name="Morin E."/>
            <person name="Drula E."/>
            <person name="Courty P.E."/>
            <person name="Kohler A."/>
            <person name="Kuo A."/>
            <person name="LaButti K."/>
            <person name="Pangilinan J."/>
            <person name="Lipzen A."/>
            <person name="Riley R."/>
            <person name="Andreopoulos W."/>
            <person name="He G."/>
            <person name="Johnson J."/>
            <person name="Nolan M."/>
            <person name="Tritt A."/>
            <person name="Barry K.W."/>
            <person name="Grigoriev I.V."/>
            <person name="Nagy L.G."/>
            <person name="Hibbett D."/>
            <person name="Henrissat B."/>
            <person name="Matheny P.B."/>
            <person name="Labbe J."/>
            <person name="Martin F.M."/>
        </authorList>
    </citation>
    <scope>NUCLEOTIDE SEQUENCE</scope>
    <source>
        <strain evidence="1">FP105234-sp</strain>
    </source>
</reference>
<comment type="caution">
    <text evidence="1">The sequence shown here is derived from an EMBL/GenBank/DDBJ whole genome shotgun (WGS) entry which is preliminary data.</text>
</comment>
<keyword evidence="2" id="KW-1185">Reference proteome</keyword>
<protein>
    <submittedName>
        <fullName evidence="1">Uncharacterized protein</fullName>
    </submittedName>
</protein>
<organism evidence="1 2">
    <name type="scientific">Auriscalpium vulgare</name>
    <dbReference type="NCBI Taxonomy" id="40419"/>
    <lineage>
        <taxon>Eukaryota</taxon>
        <taxon>Fungi</taxon>
        <taxon>Dikarya</taxon>
        <taxon>Basidiomycota</taxon>
        <taxon>Agaricomycotina</taxon>
        <taxon>Agaricomycetes</taxon>
        <taxon>Russulales</taxon>
        <taxon>Auriscalpiaceae</taxon>
        <taxon>Auriscalpium</taxon>
    </lineage>
</organism>
<name>A0ACB8R7C7_9AGAM</name>